<dbReference type="HOGENOM" id="CLU_3057679_0_0_11"/>
<dbReference type="AlphaFoldDB" id="S2VGJ3"/>
<evidence type="ECO:0000313" key="3">
    <source>
        <dbReference type="Proteomes" id="UP000014393"/>
    </source>
</evidence>
<evidence type="ECO:0000256" key="1">
    <source>
        <dbReference type="SAM" id="MobiDB-lite"/>
    </source>
</evidence>
<comment type="caution">
    <text evidence="2">The sequence shown here is derived from an EMBL/GenBank/DDBJ whole genome shotgun (WGS) entry which is preliminary data.</text>
</comment>
<keyword evidence="3" id="KW-1185">Reference proteome</keyword>
<accession>S2VGJ3</accession>
<gene>
    <name evidence="2" type="ORF">HMPREF9237_01167</name>
</gene>
<proteinExistence type="predicted"/>
<evidence type="ECO:0000313" key="2">
    <source>
        <dbReference type="EMBL" id="EPD26543.1"/>
    </source>
</evidence>
<protein>
    <submittedName>
        <fullName evidence="2">Uncharacterized protein</fullName>
    </submittedName>
</protein>
<sequence>MKRAANSPREMRLSTDKGAGAEPHFYPDTFRMAAAHGGFGTRCCEHHLGFPIC</sequence>
<organism evidence="2 3">
    <name type="scientific">Actinotignum schaalii FB123-CNA-2</name>
    <dbReference type="NCBI Taxonomy" id="883067"/>
    <lineage>
        <taxon>Bacteria</taxon>
        <taxon>Bacillati</taxon>
        <taxon>Actinomycetota</taxon>
        <taxon>Actinomycetes</taxon>
        <taxon>Actinomycetales</taxon>
        <taxon>Actinomycetaceae</taxon>
        <taxon>Actinotignum</taxon>
    </lineage>
</organism>
<reference evidence="2 3" key="1">
    <citation type="submission" date="2013-05" db="EMBL/GenBank/DDBJ databases">
        <title>The Genome Sequence of Actinobaculum schaalii FB123-CNA2.</title>
        <authorList>
            <consortium name="The Broad Institute Genomics Platform"/>
            <person name="Earl A."/>
            <person name="Ward D."/>
            <person name="Feldgarden M."/>
            <person name="Gevers D."/>
            <person name="Saerens B."/>
            <person name="Vaneechoutte M."/>
            <person name="Walker B."/>
            <person name="Young S."/>
            <person name="Zeng Q."/>
            <person name="Gargeya S."/>
            <person name="Fitzgerald M."/>
            <person name="Haas B."/>
            <person name="Abouelleil A."/>
            <person name="Allen A.W."/>
            <person name="Alvarado L."/>
            <person name="Arachchi H.M."/>
            <person name="Berlin A.M."/>
            <person name="Chapman S.B."/>
            <person name="Gainer-Dewar J."/>
            <person name="Goldberg J."/>
            <person name="Griggs A."/>
            <person name="Gujja S."/>
            <person name="Hansen M."/>
            <person name="Howarth C."/>
            <person name="Imamovic A."/>
            <person name="Ireland A."/>
            <person name="Larimer J."/>
            <person name="McCowan C."/>
            <person name="Murphy C."/>
            <person name="Pearson M."/>
            <person name="Poon T.W."/>
            <person name="Priest M."/>
            <person name="Roberts A."/>
            <person name="Saif S."/>
            <person name="Shea T."/>
            <person name="Sisk P."/>
            <person name="Sykes S."/>
            <person name="Wortman J."/>
            <person name="Nusbaum C."/>
            <person name="Birren B."/>
        </authorList>
    </citation>
    <scope>NUCLEOTIDE SEQUENCE [LARGE SCALE GENOMIC DNA]</scope>
    <source>
        <strain evidence="2 3">FB123-CNA-2</strain>
    </source>
</reference>
<feature type="region of interest" description="Disordered" evidence="1">
    <location>
        <begin position="1"/>
        <end position="20"/>
    </location>
</feature>
<dbReference type="EMBL" id="AGWM01000011">
    <property type="protein sequence ID" value="EPD26543.1"/>
    <property type="molecule type" value="Genomic_DNA"/>
</dbReference>
<name>S2VGJ3_9ACTO</name>
<dbReference type="Proteomes" id="UP000014393">
    <property type="component" value="Unassembled WGS sequence"/>
</dbReference>